<evidence type="ECO:0000313" key="1">
    <source>
        <dbReference type="EMBL" id="KAJ9072651.1"/>
    </source>
</evidence>
<accession>A0ACC2TDW6</accession>
<proteinExistence type="predicted"/>
<dbReference type="Proteomes" id="UP001165960">
    <property type="component" value="Unassembled WGS sequence"/>
</dbReference>
<evidence type="ECO:0000313" key="2">
    <source>
        <dbReference type="Proteomes" id="UP001165960"/>
    </source>
</evidence>
<organism evidence="1 2">
    <name type="scientific">Entomophthora muscae</name>
    <dbReference type="NCBI Taxonomy" id="34485"/>
    <lineage>
        <taxon>Eukaryota</taxon>
        <taxon>Fungi</taxon>
        <taxon>Fungi incertae sedis</taxon>
        <taxon>Zoopagomycota</taxon>
        <taxon>Entomophthoromycotina</taxon>
        <taxon>Entomophthoromycetes</taxon>
        <taxon>Entomophthorales</taxon>
        <taxon>Entomophthoraceae</taxon>
        <taxon>Entomophthora</taxon>
    </lineage>
</organism>
<comment type="caution">
    <text evidence="1">The sequence shown here is derived from an EMBL/GenBank/DDBJ whole genome shotgun (WGS) entry which is preliminary data.</text>
</comment>
<protein>
    <submittedName>
        <fullName evidence="1">Uncharacterized protein</fullName>
    </submittedName>
</protein>
<dbReference type="EMBL" id="QTSX02002980">
    <property type="protein sequence ID" value="KAJ9072651.1"/>
    <property type="molecule type" value="Genomic_DNA"/>
</dbReference>
<name>A0ACC2TDW6_9FUNG</name>
<gene>
    <name evidence="1" type="ORF">DSO57_1025184</name>
</gene>
<sequence>MEDNLGKQVGHHLVTKERNVVKDPKIEVIESMRAALLYCVYNIEKHNIRQMNVSMAGRVDCGLMSTSLDGLKGSGATLHLLAQENLVKGVVFGSWGQHPGGHGG</sequence>
<keyword evidence="2" id="KW-1185">Reference proteome</keyword>
<reference evidence="1" key="1">
    <citation type="submission" date="2022-04" db="EMBL/GenBank/DDBJ databases">
        <title>Genome of the entomopathogenic fungus Entomophthora muscae.</title>
        <authorList>
            <person name="Elya C."/>
            <person name="Lovett B.R."/>
            <person name="Lee E."/>
            <person name="Macias A.M."/>
            <person name="Hajek A.E."/>
            <person name="De Bivort B.L."/>
            <person name="Kasson M.T."/>
            <person name="De Fine Licht H.H."/>
            <person name="Stajich J.E."/>
        </authorList>
    </citation>
    <scope>NUCLEOTIDE SEQUENCE</scope>
    <source>
        <strain evidence="1">Berkeley</strain>
    </source>
</reference>